<dbReference type="Proteomes" id="UP000091820">
    <property type="component" value="Unassembled WGS sequence"/>
</dbReference>
<feature type="signal peptide" evidence="1">
    <location>
        <begin position="1"/>
        <end position="26"/>
    </location>
</feature>
<accession>A0A1A9WC49</accession>
<dbReference type="AlphaFoldDB" id="A0A1A9WC49"/>
<keyword evidence="3" id="KW-1185">Reference proteome</keyword>
<dbReference type="STRING" id="37001.A0A1A9WC49"/>
<feature type="chain" id="PRO_5008400224" evidence="1">
    <location>
        <begin position="27"/>
        <end position="414"/>
    </location>
</feature>
<dbReference type="EnsemblMetazoa" id="GBRI014066-RA">
    <property type="protein sequence ID" value="GBRI014066-PA"/>
    <property type="gene ID" value="GBRI014066"/>
</dbReference>
<keyword evidence="1" id="KW-0732">Signal</keyword>
<reference evidence="3" key="1">
    <citation type="submission" date="2014-03" db="EMBL/GenBank/DDBJ databases">
        <authorList>
            <person name="Aksoy S."/>
            <person name="Warren W."/>
            <person name="Wilson R.K."/>
        </authorList>
    </citation>
    <scope>NUCLEOTIDE SEQUENCE [LARGE SCALE GENOMIC DNA]</scope>
    <source>
        <strain evidence="3">IAEA</strain>
    </source>
</reference>
<protein>
    <submittedName>
        <fullName evidence="2">Uncharacterized protein</fullName>
    </submittedName>
</protein>
<evidence type="ECO:0000313" key="2">
    <source>
        <dbReference type="EnsemblMetazoa" id="GBRI014066-PA"/>
    </source>
</evidence>
<evidence type="ECO:0000313" key="3">
    <source>
        <dbReference type="Proteomes" id="UP000091820"/>
    </source>
</evidence>
<proteinExistence type="predicted"/>
<evidence type="ECO:0000256" key="1">
    <source>
        <dbReference type="SAM" id="SignalP"/>
    </source>
</evidence>
<sequence>MNDGHLQYNLLFISVLLIGTLIAVRCSPFEIVYSGDSCDCPKHLSYAVNIPKSSSRHYTTNVYGYRVDKPQQRYPKPSYVFDFTVEEPYTLKPLVEKIFNGYATIDRITAKHQDCITGTKLKNEPCLDTHYSYQYPKEVAMESEGSETINIINRTITNQHAQAQAQANDDIPYIRRKRGLITKRKFSLTKAKLTPQIFLPNTSGRLLRKPKVTKKFSKAATTVKPHSVTSSKQKARQTLMSFEPLANLRNFLRLPSKRDIKGEYDLIEQERDQQNLHLPEIIQYMPETLNPNFKRGHCPCLKREHNKTRNSLEKNNKFCPNCETVTEEIKRNSNQSKADNVRFENLKNFPSIVTFDSLPRPFVATVRQQNLGHQSPAPNYQNENLYSPYLVEYNDKRKPNWLSKTQLERSYLML</sequence>
<name>A0A1A9WC49_9MUSC</name>
<reference evidence="2" key="2">
    <citation type="submission" date="2020-05" db="UniProtKB">
        <authorList>
            <consortium name="EnsemblMetazoa"/>
        </authorList>
    </citation>
    <scope>IDENTIFICATION</scope>
    <source>
        <strain evidence="2">IAEA</strain>
    </source>
</reference>
<organism evidence="2 3">
    <name type="scientific">Glossina brevipalpis</name>
    <dbReference type="NCBI Taxonomy" id="37001"/>
    <lineage>
        <taxon>Eukaryota</taxon>
        <taxon>Metazoa</taxon>
        <taxon>Ecdysozoa</taxon>
        <taxon>Arthropoda</taxon>
        <taxon>Hexapoda</taxon>
        <taxon>Insecta</taxon>
        <taxon>Pterygota</taxon>
        <taxon>Neoptera</taxon>
        <taxon>Endopterygota</taxon>
        <taxon>Diptera</taxon>
        <taxon>Brachycera</taxon>
        <taxon>Muscomorpha</taxon>
        <taxon>Hippoboscoidea</taxon>
        <taxon>Glossinidae</taxon>
        <taxon>Glossina</taxon>
    </lineage>
</organism>
<dbReference type="VEuPathDB" id="VectorBase:GBRI014066"/>